<dbReference type="InterPro" id="IPR009606">
    <property type="entry name" value="DEAL/Modifying_wall_lignin1/2"/>
</dbReference>
<evidence type="ECO:0000256" key="2">
    <source>
        <dbReference type="ARBA" id="ARBA00022692"/>
    </source>
</evidence>
<dbReference type="Proteomes" id="UP000886595">
    <property type="component" value="Unassembled WGS sequence"/>
</dbReference>
<feature type="transmembrane region" description="Helical" evidence="7">
    <location>
        <begin position="95"/>
        <end position="120"/>
    </location>
</feature>
<proteinExistence type="inferred from homology"/>
<feature type="transmembrane region" description="Helical" evidence="7">
    <location>
        <begin position="61"/>
        <end position="83"/>
    </location>
</feature>
<evidence type="ECO:0000256" key="6">
    <source>
        <dbReference type="ARBA" id="ARBA00029467"/>
    </source>
</evidence>
<name>A0A8X7S7U1_BRACI</name>
<comment type="subcellular location">
    <subcellularLocation>
        <location evidence="1">Endomembrane system</location>
        <topology evidence="1">Multi-pass membrane protein</topology>
    </subcellularLocation>
</comment>
<dbReference type="OrthoDB" id="678343at2759"/>
<dbReference type="EMBL" id="JAAMPC010000008">
    <property type="protein sequence ID" value="KAG2300325.1"/>
    <property type="molecule type" value="Genomic_DNA"/>
</dbReference>
<evidence type="ECO:0000256" key="7">
    <source>
        <dbReference type="SAM" id="Phobius"/>
    </source>
</evidence>
<comment type="similarity">
    <text evidence="6">Belongs to the DESIGUAL family.</text>
</comment>
<organism evidence="8 9">
    <name type="scientific">Brassica carinata</name>
    <name type="common">Ethiopian mustard</name>
    <name type="synonym">Abyssinian cabbage</name>
    <dbReference type="NCBI Taxonomy" id="52824"/>
    <lineage>
        <taxon>Eukaryota</taxon>
        <taxon>Viridiplantae</taxon>
        <taxon>Streptophyta</taxon>
        <taxon>Embryophyta</taxon>
        <taxon>Tracheophyta</taxon>
        <taxon>Spermatophyta</taxon>
        <taxon>Magnoliopsida</taxon>
        <taxon>eudicotyledons</taxon>
        <taxon>Gunneridae</taxon>
        <taxon>Pentapetalae</taxon>
        <taxon>rosids</taxon>
        <taxon>malvids</taxon>
        <taxon>Brassicales</taxon>
        <taxon>Brassicaceae</taxon>
        <taxon>Brassiceae</taxon>
        <taxon>Brassica</taxon>
    </lineage>
</organism>
<accession>A0A8X7S7U1</accession>
<evidence type="ECO:0000256" key="1">
    <source>
        <dbReference type="ARBA" id="ARBA00004127"/>
    </source>
</evidence>
<protein>
    <submittedName>
        <fullName evidence="8">Uncharacterized protein</fullName>
    </submittedName>
</protein>
<dbReference type="InterPro" id="IPR052222">
    <property type="entry name" value="DESIGUAL"/>
</dbReference>
<dbReference type="Pfam" id="PF06749">
    <property type="entry name" value="DUF1218"/>
    <property type="match status" value="1"/>
</dbReference>
<evidence type="ECO:0000313" key="8">
    <source>
        <dbReference type="EMBL" id="KAG2300325.1"/>
    </source>
</evidence>
<dbReference type="AlphaFoldDB" id="A0A8X7S7U1"/>
<evidence type="ECO:0000256" key="4">
    <source>
        <dbReference type="ARBA" id="ARBA00022989"/>
    </source>
</evidence>
<sequence>MEVEKRKLVMCGVLSVLGLLSAVTAFAAEATRIKKSQVMVTTSDSFTRCSYNRSPAYNLGFVSAIFLMMAQIIASVGSGCFCCRKGVRAPTRSNWILALVSFIVSWFAFVLAFLTLLTAASLNDDHIQETMTADHYTCYIVRPGVFSVASILSLFTVGLGIVYYLCLNSVKQNVASAAATTTPVNQGIAMGQPQIPERVEDPVFVHEDTYMRRQFT</sequence>
<keyword evidence="9" id="KW-1185">Reference proteome</keyword>
<keyword evidence="3" id="KW-0732">Signal</keyword>
<gene>
    <name evidence="8" type="ORF">Bca52824_036797</name>
</gene>
<evidence type="ECO:0000256" key="3">
    <source>
        <dbReference type="ARBA" id="ARBA00022729"/>
    </source>
</evidence>
<reference evidence="8 9" key="1">
    <citation type="submission" date="2020-02" db="EMBL/GenBank/DDBJ databases">
        <authorList>
            <person name="Ma Q."/>
            <person name="Huang Y."/>
            <person name="Song X."/>
            <person name="Pei D."/>
        </authorList>
    </citation>
    <scope>NUCLEOTIDE SEQUENCE [LARGE SCALE GENOMIC DNA]</scope>
    <source>
        <strain evidence="8">Sxm20200214</strain>
        <tissue evidence="8">Leaf</tissue>
    </source>
</reference>
<dbReference type="GO" id="GO:0012505">
    <property type="term" value="C:endomembrane system"/>
    <property type="evidence" value="ECO:0007669"/>
    <property type="project" value="UniProtKB-SubCell"/>
</dbReference>
<evidence type="ECO:0000313" key="9">
    <source>
        <dbReference type="Proteomes" id="UP000886595"/>
    </source>
</evidence>
<keyword evidence="2 7" id="KW-0812">Transmembrane</keyword>
<dbReference type="PANTHER" id="PTHR31769">
    <property type="entry name" value="OS07G0462200 PROTEIN-RELATED"/>
    <property type="match status" value="1"/>
</dbReference>
<feature type="transmembrane region" description="Helical" evidence="7">
    <location>
        <begin position="140"/>
        <end position="166"/>
    </location>
</feature>
<keyword evidence="5 7" id="KW-0472">Membrane</keyword>
<keyword evidence="4 7" id="KW-1133">Transmembrane helix</keyword>
<comment type="caution">
    <text evidence="8">The sequence shown here is derived from an EMBL/GenBank/DDBJ whole genome shotgun (WGS) entry which is preliminary data.</text>
</comment>
<evidence type="ECO:0000256" key="5">
    <source>
        <dbReference type="ARBA" id="ARBA00023136"/>
    </source>
</evidence>